<dbReference type="EMBL" id="JAZHBO010000001">
    <property type="protein sequence ID" value="MEF2155385.1"/>
    <property type="molecule type" value="Genomic_DNA"/>
</dbReference>
<sequence length="233" mass="25776">MANKSVVARTIHKWLALIVGVQALLWFISGAYMTIVPLEIIHGDHLEHAHSDPLKFSSAGRANAIKAMAQHFPDAKSVEFSTLDGHAVVRAVGGSQSGVIDLESGKVLTPIGRDMATRIASAAYTGSGKAVSTDWITKAPQEVATRPVPLWAVRFDDMGRTTFYVSPSTGKVVARRHTLWRIFDFVWMLHIMDYESRTDVHNPLLRIAIVMSLLMALSGIWLLLYSFHKRATK</sequence>
<keyword evidence="1" id="KW-1133">Transmembrane helix</keyword>
<feature type="transmembrane region" description="Helical" evidence="1">
    <location>
        <begin position="14"/>
        <end position="35"/>
    </location>
</feature>
<feature type="transmembrane region" description="Helical" evidence="1">
    <location>
        <begin position="204"/>
        <end position="227"/>
    </location>
</feature>
<keyword evidence="1" id="KW-0812">Transmembrane</keyword>
<dbReference type="InterPro" id="IPR005625">
    <property type="entry name" value="PepSY-ass_TM"/>
</dbReference>
<proteinExistence type="predicted"/>
<dbReference type="Proteomes" id="UP001356170">
    <property type="component" value="Unassembled WGS sequence"/>
</dbReference>
<evidence type="ECO:0000313" key="2">
    <source>
        <dbReference type="EMBL" id="MEF2155385.1"/>
    </source>
</evidence>
<keyword evidence="1" id="KW-0472">Membrane</keyword>
<accession>A0ABU7UY82</accession>
<protein>
    <submittedName>
        <fullName evidence="2">PepSY domain-containing protein</fullName>
    </submittedName>
</protein>
<dbReference type="RefSeq" id="WP_331689071.1">
    <property type="nucleotide sequence ID" value="NZ_JAZHBN010000002.1"/>
</dbReference>
<organism evidence="2 3">
    <name type="scientific">Aquilutibacter rugosus</name>
    <dbReference type="NCBI Taxonomy" id="3115820"/>
    <lineage>
        <taxon>Bacteria</taxon>
        <taxon>Pseudomonadati</taxon>
        <taxon>Pseudomonadota</taxon>
        <taxon>Gammaproteobacteria</taxon>
        <taxon>Lysobacterales</taxon>
        <taxon>Lysobacteraceae</taxon>
        <taxon>Aquilutibacter</taxon>
    </lineage>
</organism>
<reference evidence="2 3" key="1">
    <citation type="submission" date="2024-01" db="EMBL/GenBank/DDBJ databases">
        <title>Novel species of the genus Luteimonas isolated from rivers.</title>
        <authorList>
            <person name="Lu H."/>
        </authorList>
    </citation>
    <scope>NUCLEOTIDE SEQUENCE [LARGE SCALE GENOMIC DNA]</scope>
    <source>
        <strain evidence="2 3">FXH3W</strain>
    </source>
</reference>
<dbReference type="Pfam" id="PF03929">
    <property type="entry name" value="PepSY_TM"/>
    <property type="match status" value="1"/>
</dbReference>
<evidence type="ECO:0000256" key="1">
    <source>
        <dbReference type="SAM" id="Phobius"/>
    </source>
</evidence>
<keyword evidence="3" id="KW-1185">Reference proteome</keyword>
<evidence type="ECO:0000313" key="3">
    <source>
        <dbReference type="Proteomes" id="UP001356170"/>
    </source>
</evidence>
<gene>
    <name evidence="2" type="ORF">V3390_03950</name>
</gene>
<name>A0ABU7UY82_9GAMM</name>
<comment type="caution">
    <text evidence="2">The sequence shown here is derived from an EMBL/GenBank/DDBJ whole genome shotgun (WGS) entry which is preliminary data.</text>
</comment>